<dbReference type="Proteomes" id="UP000536746">
    <property type="component" value="Unassembled WGS sequence"/>
</dbReference>
<dbReference type="Pfam" id="PF00440">
    <property type="entry name" value="TetR_N"/>
    <property type="match status" value="1"/>
</dbReference>
<evidence type="ECO:0000256" key="3">
    <source>
        <dbReference type="ARBA" id="ARBA00023163"/>
    </source>
</evidence>
<dbReference type="InterPro" id="IPR009057">
    <property type="entry name" value="Homeodomain-like_sf"/>
</dbReference>
<proteinExistence type="predicted"/>
<evidence type="ECO:0000313" key="6">
    <source>
        <dbReference type="EMBL" id="NUU04227.1"/>
    </source>
</evidence>
<dbReference type="PANTHER" id="PTHR47506">
    <property type="entry name" value="TRANSCRIPTIONAL REGULATORY PROTEIN"/>
    <property type="match status" value="1"/>
</dbReference>
<organism evidence="6 7">
    <name type="scientific">Herbaspirillum robiniae</name>
    <dbReference type="NCBI Taxonomy" id="2014887"/>
    <lineage>
        <taxon>Bacteria</taxon>
        <taxon>Pseudomonadati</taxon>
        <taxon>Pseudomonadota</taxon>
        <taxon>Betaproteobacteria</taxon>
        <taxon>Burkholderiales</taxon>
        <taxon>Oxalobacteraceae</taxon>
        <taxon>Herbaspirillum</taxon>
    </lineage>
</organism>
<dbReference type="InterPro" id="IPR001647">
    <property type="entry name" value="HTH_TetR"/>
</dbReference>
<dbReference type="PROSITE" id="PS50977">
    <property type="entry name" value="HTH_TETR_2"/>
    <property type="match status" value="1"/>
</dbReference>
<feature type="DNA-binding region" description="H-T-H motif" evidence="4">
    <location>
        <begin position="29"/>
        <end position="48"/>
    </location>
</feature>
<dbReference type="SUPFAM" id="SSF48498">
    <property type="entry name" value="Tetracyclin repressor-like, C-terminal domain"/>
    <property type="match status" value="1"/>
</dbReference>
<name>A0ABX2M7J9_9BURK</name>
<evidence type="ECO:0000256" key="2">
    <source>
        <dbReference type="ARBA" id="ARBA00023125"/>
    </source>
</evidence>
<dbReference type="InterPro" id="IPR011075">
    <property type="entry name" value="TetR_C"/>
</dbReference>
<keyword evidence="3" id="KW-0804">Transcription</keyword>
<dbReference type="EMBL" id="JABFMT010000037">
    <property type="protein sequence ID" value="NUU04227.1"/>
    <property type="molecule type" value="Genomic_DNA"/>
</dbReference>
<reference evidence="6 7" key="1">
    <citation type="journal article" date="2020" name="Front. Plant Sci.">
        <title>Isolation of Rhizosphere Bacteria That Improve Quality and Water Stress Tolerance in Greenhouse Ornamentals.</title>
        <authorList>
            <person name="Nordstedt N.P."/>
            <person name="Jones M.L."/>
        </authorList>
    </citation>
    <scope>NUCLEOTIDE SEQUENCE [LARGE SCALE GENOMIC DNA]</scope>
    <source>
        <strain evidence="6 7">C6C2</strain>
    </source>
</reference>
<evidence type="ECO:0000256" key="1">
    <source>
        <dbReference type="ARBA" id="ARBA00023015"/>
    </source>
</evidence>
<dbReference type="SUPFAM" id="SSF46689">
    <property type="entry name" value="Homeodomain-like"/>
    <property type="match status" value="1"/>
</dbReference>
<keyword evidence="2 4" id="KW-0238">DNA-binding</keyword>
<sequence length="194" mass="21433">MARPREFDRDEALDRATEIFWDRGYAATSTDDLRDAMGIGRQSLYNAFGGKRQLYMEVLARYQVNSVEAHLQRLQKPESALEGIRALLRGLAAGDDRVRSMGCFGVGAVAEFGSKDSELSDMSAKTRTLLMQRLEGRLREGQRQGEIKPDLDAGELARFVMLSMTGLQVAARAGADVQGMHQMADFAVALIKSD</sequence>
<dbReference type="Gene3D" id="1.10.10.60">
    <property type="entry name" value="Homeodomain-like"/>
    <property type="match status" value="1"/>
</dbReference>
<feature type="domain" description="HTH tetR-type" evidence="5">
    <location>
        <begin position="6"/>
        <end position="66"/>
    </location>
</feature>
<evidence type="ECO:0000256" key="4">
    <source>
        <dbReference type="PROSITE-ProRule" id="PRU00335"/>
    </source>
</evidence>
<dbReference type="Gene3D" id="1.10.357.10">
    <property type="entry name" value="Tetracycline Repressor, domain 2"/>
    <property type="match status" value="1"/>
</dbReference>
<evidence type="ECO:0000313" key="7">
    <source>
        <dbReference type="Proteomes" id="UP000536746"/>
    </source>
</evidence>
<accession>A0ABX2M7J9</accession>
<keyword evidence="7" id="KW-1185">Reference proteome</keyword>
<protein>
    <submittedName>
        <fullName evidence="6">TetR/AcrR family transcriptional regulator</fullName>
    </submittedName>
</protein>
<keyword evidence="1" id="KW-0805">Transcription regulation</keyword>
<dbReference type="RefSeq" id="WP_175354888.1">
    <property type="nucleotide sequence ID" value="NZ_JABFMT010000037.1"/>
</dbReference>
<evidence type="ECO:0000259" key="5">
    <source>
        <dbReference type="PROSITE" id="PS50977"/>
    </source>
</evidence>
<dbReference type="PANTHER" id="PTHR47506:SF1">
    <property type="entry name" value="HTH-TYPE TRANSCRIPTIONAL REGULATOR YJDC"/>
    <property type="match status" value="1"/>
</dbReference>
<comment type="caution">
    <text evidence="6">The sequence shown here is derived from an EMBL/GenBank/DDBJ whole genome shotgun (WGS) entry which is preliminary data.</text>
</comment>
<dbReference type="Pfam" id="PF16925">
    <property type="entry name" value="TetR_C_13"/>
    <property type="match status" value="1"/>
</dbReference>
<dbReference type="InterPro" id="IPR036271">
    <property type="entry name" value="Tet_transcr_reg_TetR-rel_C_sf"/>
</dbReference>
<gene>
    <name evidence="6" type="ORF">HNO84_21675</name>
</gene>